<evidence type="ECO:0000256" key="6">
    <source>
        <dbReference type="ARBA" id="ARBA00023212"/>
    </source>
</evidence>
<dbReference type="Proteomes" id="UP000886998">
    <property type="component" value="Unassembled WGS sequence"/>
</dbReference>
<comment type="caution">
    <text evidence="7">Lacks conserved residue(s) required for the propagation of feature annotation.</text>
</comment>
<feature type="region of interest" description="Disordered" evidence="8">
    <location>
        <begin position="270"/>
        <end position="297"/>
    </location>
</feature>
<evidence type="ECO:0000256" key="4">
    <source>
        <dbReference type="ARBA" id="ARBA00022840"/>
    </source>
</evidence>
<dbReference type="AlphaFoldDB" id="A0A8X6WX33"/>
<dbReference type="EMBL" id="BMAV01003398">
    <property type="protein sequence ID" value="GFY42958.1"/>
    <property type="molecule type" value="Genomic_DNA"/>
</dbReference>
<dbReference type="GO" id="GO:0051231">
    <property type="term" value="P:spindle elongation"/>
    <property type="evidence" value="ECO:0007669"/>
    <property type="project" value="TreeGrafter"/>
</dbReference>
<dbReference type="Gene3D" id="3.40.850.10">
    <property type="entry name" value="Kinesin motor domain"/>
    <property type="match status" value="1"/>
</dbReference>
<dbReference type="PRINTS" id="PR00380">
    <property type="entry name" value="KINESINHEAVY"/>
</dbReference>
<dbReference type="Pfam" id="PF00225">
    <property type="entry name" value="Kinesin"/>
    <property type="match status" value="1"/>
</dbReference>
<evidence type="ECO:0000313" key="10">
    <source>
        <dbReference type="EMBL" id="GFY42958.1"/>
    </source>
</evidence>
<dbReference type="GO" id="GO:0007052">
    <property type="term" value="P:mitotic spindle organization"/>
    <property type="evidence" value="ECO:0007669"/>
    <property type="project" value="TreeGrafter"/>
</dbReference>
<keyword evidence="5" id="KW-0175">Coiled coil</keyword>
<dbReference type="InterPro" id="IPR036961">
    <property type="entry name" value="Kinesin_motor_dom_sf"/>
</dbReference>
<sequence>MTIFGGALATSAKEKRGAPPEKQRCLSNVQQQEFLNTFSECLYFLREKRNIHLKFHQFCLEAMRPLDRSTLETLQDVFEIENVLEIPVKSSIEALDVLTKGISARKGTTKFAKKLRSPRAHLLYTLTIEAREKNVPVRVSKLHFVEIGTAERVSAPEAHRQKRAGEKPLQGLLTFNKIITNLSLKKKILPYRESKLTSILKETLGGNCITVLIACVSNVYGKTEGSIEPIRISSTARKIVNNPTINALNSQDQRRFLEREAANNARRLEAQKNAQKKKNKGDEAIAGPSSSRDTTYSSIPEELDIGYLSVPSTSSQFSFTEELSIPEQLECEYAVEDEDYEPEIPEGTIILLR</sequence>
<evidence type="ECO:0000259" key="9">
    <source>
        <dbReference type="PROSITE" id="PS50067"/>
    </source>
</evidence>
<feature type="compositionally biased region" description="Basic and acidic residues" evidence="8">
    <location>
        <begin position="12"/>
        <end position="21"/>
    </location>
</feature>
<name>A0A8X6WX33_9ARAC</name>
<feature type="region of interest" description="Disordered" evidence="8">
    <location>
        <begin position="1"/>
        <end position="21"/>
    </location>
</feature>
<evidence type="ECO:0000313" key="11">
    <source>
        <dbReference type="Proteomes" id="UP000886998"/>
    </source>
</evidence>
<gene>
    <name evidence="10" type="primary">kif4</name>
    <name evidence="10" type="ORF">TNIN_207181</name>
</gene>
<dbReference type="OrthoDB" id="6419449at2759"/>
<evidence type="ECO:0000256" key="5">
    <source>
        <dbReference type="ARBA" id="ARBA00023054"/>
    </source>
</evidence>
<reference evidence="10" key="1">
    <citation type="submission" date="2020-08" db="EMBL/GenBank/DDBJ databases">
        <title>Multicomponent nature underlies the extraordinary mechanical properties of spider dragline silk.</title>
        <authorList>
            <person name="Kono N."/>
            <person name="Nakamura H."/>
            <person name="Mori M."/>
            <person name="Yoshida Y."/>
            <person name="Ohtoshi R."/>
            <person name="Malay A.D."/>
            <person name="Moran D.A.P."/>
            <person name="Tomita M."/>
            <person name="Numata K."/>
            <person name="Arakawa K."/>
        </authorList>
    </citation>
    <scope>NUCLEOTIDE SEQUENCE</scope>
</reference>
<comment type="subcellular location">
    <subcellularLocation>
        <location evidence="1">Cytoplasm</location>
        <location evidence="1">Cytoskeleton</location>
    </subcellularLocation>
</comment>
<dbReference type="PROSITE" id="PS50067">
    <property type="entry name" value="KINESIN_MOTOR_2"/>
    <property type="match status" value="1"/>
</dbReference>
<comment type="similarity">
    <text evidence="7">Belongs to the TRAFAC class myosin-kinesin ATPase superfamily. Kinesin family.</text>
</comment>
<evidence type="ECO:0000256" key="7">
    <source>
        <dbReference type="PROSITE-ProRule" id="PRU00283"/>
    </source>
</evidence>
<dbReference type="PANTHER" id="PTHR47969">
    <property type="entry name" value="CHROMOSOME-ASSOCIATED KINESIN KIF4A-RELATED"/>
    <property type="match status" value="1"/>
</dbReference>
<evidence type="ECO:0000256" key="1">
    <source>
        <dbReference type="ARBA" id="ARBA00004245"/>
    </source>
</evidence>
<dbReference type="InterPro" id="IPR001752">
    <property type="entry name" value="Kinesin_motor_dom"/>
</dbReference>
<dbReference type="GO" id="GO:0005875">
    <property type="term" value="C:microtubule associated complex"/>
    <property type="evidence" value="ECO:0007669"/>
    <property type="project" value="TreeGrafter"/>
</dbReference>
<keyword evidence="3" id="KW-0547">Nucleotide-binding</keyword>
<evidence type="ECO:0000256" key="3">
    <source>
        <dbReference type="ARBA" id="ARBA00022741"/>
    </source>
</evidence>
<keyword evidence="6" id="KW-0206">Cytoskeleton</keyword>
<proteinExistence type="inferred from homology"/>
<comment type="caution">
    <text evidence="10">The sequence shown here is derived from an EMBL/GenBank/DDBJ whole genome shotgun (WGS) entry which is preliminary data.</text>
</comment>
<accession>A0A8X6WX33</accession>
<dbReference type="GO" id="GO:0003777">
    <property type="term" value="F:microtubule motor activity"/>
    <property type="evidence" value="ECO:0007669"/>
    <property type="project" value="InterPro"/>
</dbReference>
<dbReference type="GO" id="GO:0007018">
    <property type="term" value="P:microtubule-based movement"/>
    <property type="evidence" value="ECO:0007669"/>
    <property type="project" value="InterPro"/>
</dbReference>
<dbReference type="InterPro" id="IPR027417">
    <property type="entry name" value="P-loop_NTPase"/>
</dbReference>
<dbReference type="InterPro" id="IPR027640">
    <property type="entry name" value="Kinesin-like_fam"/>
</dbReference>
<evidence type="ECO:0000256" key="8">
    <source>
        <dbReference type="SAM" id="MobiDB-lite"/>
    </source>
</evidence>
<dbReference type="SMART" id="SM00129">
    <property type="entry name" value="KISc"/>
    <property type="match status" value="1"/>
</dbReference>
<organism evidence="10 11">
    <name type="scientific">Trichonephila inaurata madagascariensis</name>
    <dbReference type="NCBI Taxonomy" id="2747483"/>
    <lineage>
        <taxon>Eukaryota</taxon>
        <taxon>Metazoa</taxon>
        <taxon>Ecdysozoa</taxon>
        <taxon>Arthropoda</taxon>
        <taxon>Chelicerata</taxon>
        <taxon>Arachnida</taxon>
        <taxon>Araneae</taxon>
        <taxon>Araneomorphae</taxon>
        <taxon>Entelegynae</taxon>
        <taxon>Araneoidea</taxon>
        <taxon>Nephilidae</taxon>
        <taxon>Trichonephila</taxon>
        <taxon>Trichonephila inaurata</taxon>
    </lineage>
</organism>
<keyword evidence="4" id="KW-0067">ATP-binding</keyword>
<dbReference type="SUPFAM" id="SSF52540">
    <property type="entry name" value="P-loop containing nucleoside triphosphate hydrolases"/>
    <property type="match status" value="1"/>
</dbReference>
<feature type="compositionally biased region" description="Polar residues" evidence="8">
    <location>
        <begin position="288"/>
        <end position="297"/>
    </location>
</feature>
<dbReference type="PANTHER" id="PTHR47969:SF15">
    <property type="entry name" value="CHROMOSOME-ASSOCIATED KINESIN KIF4A-RELATED"/>
    <property type="match status" value="1"/>
</dbReference>
<protein>
    <submittedName>
        <fullName evidence="10">Chromosome-associated kinesin KIF4</fullName>
    </submittedName>
</protein>
<keyword evidence="2" id="KW-0963">Cytoplasm</keyword>
<dbReference type="GO" id="GO:0008017">
    <property type="term" value="F:microtubule binding"/>
    <property type="evidence" value="ECO:0007669"/>
    <property type="project" value="InterPro"/>
</dbReference>
<feature type="domain" description="Kinesin motor" evidence="9">
    <location>
        <begin position="1"/>
        <end position="239"/>
    </location>
</feature>
<keyword evidence="11" id="KW-1185">Reference proteome</keyword>
<evidence type="ECO:0000256" key="2">
    <source>
        <dbReference type="ARBA" id="ARBA00022490"/>
    </source>
</evidence>
<dbReference type="GO" id="GO:0005524">
    <property type="term" value="F:ATP binding"/>
    <property type="evidence" value="ECO:0007669"/>
    <property type="project" value="UniProtKB-KW"/>
</dbReference>